<organism evidence="2 3">
    <name type="scientific">Colletotrichum kahawae</name>
    <name type="common">Coffee berry disease fungus</name>
    <dbReference type="NCBI Taxonomy" id="34407"/>
    <lineage>
        <taxon>Eukaryota</taxon>
        <taxon>Fungi</taxon>
        <taxon>Dikarya</taxon>
        <taxon>Ascomycota</taxon>
        <taxon>Pezizomycotina</taxon>
        <taxon>Sordariomycetes</taxon>
        <taxon>Hypocreomycetidae</taxon>
        <taxon>Glomerellales</taxon>
        <taxon>Glomerellaceae</taxon>
        <taxon>Colletotrichum</taxon>
        <taxon>Colletotrichum gloeosporioides species complex</taxon>
    </lineage>
</organism>
<accession>A0AAD9YAY4</accession>
<dbReference type="EMBL" id="VYYT01000245">
    <property type="protein sequence ID" value="KAK2752947.1"/>
    <property type="molecule type" value="Genomic_DNA"/>
</dbReference>
<sequence length="162" mass="17676">MDGGAFTGLSDAKLDGGDTAEHRTQSTTPAVLPLEHSMVECEHRLDILTLNGPNHVFKLLLASNFHASNHASPHQGSEECRILPSLSLSAYFDDMVATKTSRDVVAITEAPTARVNWMANIDRHFLASIAVARETGERRADESLIDRFNAHTNTGDTGVMEY</sequence>
<keyword evidence="3" id="KW-1185">Reference proteome</keyword>
<comment type="caution">
    <text evidence="2">The sequence shown here is derived from an EMBL/GenBank/DDBJ whole genome shotgun (WGS) entry which is preliminary data.</text>
</comment>
<feature type="region of interest" description="Disordered" evidence="1">
    <location>
        <begin position="1"/>
        <end position="26"/>
    </location>
</feature>
<feature type="compositionally biased region" description="Basic and acidic residues" evidence="1">
    <location>
        <begin position="12"/>
        <end position="24"/>
    </location>
</feature>
<protein>
    <submittedName>
        <fullName evidence="2">Uncharacterized protein</fullName>
    </submittedName>
</protein>
<dbReference type="Proteomes" id="UP001281614">
    <property type="component" value="Unassembled WGS sequence"/>
</dbReference>
<name>A0AAD9YAY4_COLKA</name>
<evidence type="ECO:0000313" key="2">
    <source>
        <dbReference type="EMBL" id="KAK2752947.1"/>
    </source>
</evidence>
<reference evidence="2" key="1">
    <citation type="submission" date="2023-02" db="EMBL/GenBank/DDBJ databases">
        <title>Colletotrichum kahawae CIFC_Que2 genome sequencing and assembly.</title>
        <authorList>
            <person name="Baroncelli R."/>
        </authorList>
    </citation>
    <scope>NUCLEOTIDE SEQUENCE</scope>
    <source>
        <strain evidence="2">CIFC_Que2</strain>
    </source>
</reference>
<proteinExistence type="predicted"/>
<gene>
    <name evidence="2" type="ORF">CKAH01_06188</name>
</gene>
<evidence type="ECO:0000313" key="3">
    <source>
        <dbReference type="Proteomes" id="UP001281614"/>
    </source>
</evidence>
<evidence type="ECO:0000256" key="1">
    <source>
        <dbReference type="SAM" id="MobiDB-lite"/>
    </source>
</evidence>
<dbReference type="AlphaFoldDB" id="A0AAD9YAY4"/>